<dbReference type="Proteomes" id="UP000184436">
    <property type="component" value="Unassembled WGS sequence"/>
</dbReference>
<reference evidence="1 2" key="1">
    <citation type="submission" date="2016-11" db="EMBL/GenBank/DDBJ databases">
        <authorList>
            <person name="Jaros S."/>
            <person name="Januszkiewicz K."/>
            <person name="Wedrychowicz H."/>
        </authorList>
    </citation>
    <scope>NUCLEOTIDE SEQUENCE [LARGE SCALE GENOMIC DNA]</scope>
    <source>
        <strain evidence="1 2">DSM 26883</strain>
    </source>
</reference>
<keyword evidence="2" id="KW-1185">Reference proteome</keyword>
<name>A0A1M4YAA5_9BACE</name>
<protein>
    <submittedName>
        <fullName evidence="1">Uncharacterized protein</fullName>
    </submittedName>
</protein>
<dbReference type="STRING" id="871325.SAMN05444349_11035"/>
<accession>A0A1M4YAA5</accession>
<gene>
    <name evidence="1" type="ORF">SAMN05444349_11035</name>
</gene>
<organism evidence="1 2">
    <name type="scientific">Bacteroides faecichinchillae</name>
    <dbReference type="NCBI Taxonomy" id="871325"/>
    <lineage>
        <taxon>Bacteria</taxon>
        <taxon>Pseudomonadati</taxon>
        <taxon>Bacteroidota</taxon>
        <taxon>Bacteroidia</taxon>
        <taxon>Bacteroidales</taxon>
        <taxon>Bacteroidaceae</taxon>
        <taxon>Bacteroides</taxon>
    </lineage>
</organism>
<evidence type="ECO:0000313" key="1">
    <source>
        <dbReference type="EMBL" id="SHF02645.1"/>
    </source>
</evidence>
<dbReference type="EMBL" id="FQVD01000010">
    <property type="protein sequence ID" value="SHF02645.1"/>
    <property type="molecule type" value="Genomic_DNA"/>
</dbReference>
<sequence length="39" mass="4912">MNRYNFNYLLEVDKKQLKEINEKLYGDGWLYSYFLDKQM</sequence>
<proteinExistence type="predicted"/>
<evidence type="ECO:0000313" key="2">
    <source>
        <dbReference type="Proteomes" id="UP000184436"/>
    </source>
</evidence>
<dbReference type="AlphaFoldDB" id="A0A1M4YAA5"/>